<gene>
    <name evidence="1" type="ORF">BD311DRAFT_778809</name>
</gene>
<evidence type="ECO:0000313" key="1">
    <source>
        <dbReference type="EMBL" id="TBU27576.1"/>
    </source>
</evidence>
<sequence>MHLIFENVMKNLMNLWSGNYKDLDDGLENYELKSAIWEDIGAASEEPGSYIPYVYGPRPPNTADTRSFWMQYIGPVLLKGQFAQPKYYEHYLLFVRLVRKCLQWEVSSADVQYIREGFAQWVTTYEQYYYQTDPRRLSTCPLTIHALLHIADSIRDIGPVWAAWAFPMERYCGSLQPAIRSRRFPYASLNRYVLDKARLDHIKLRYGSTLRTHLTLHAPLGVLPKSVEGYTSLVLLPSSRTVVLDRGTQTKIIGALCTRFTTAAPSIIRQALPTEVEEWAKSCILNDGDTIRSAALDAVAADSRNASYVRYELFIDLLARQRNAPSIFRPQVFYGELQHIYLVNLSPIPSCGINTVTPILLAAIKTCNIGRTNSTLDIHWYTSLGAVDFVDLETIQAVVGRVKDRGHFAIIDRNTVNLVSTHYIDEPEGPEEVVPR</sequence>
<dbReference type="Proteomes" id="UP000292957">
    <property type="component" value="Unassembled WGS sequence"/>
</dbReference>
<organism evidence="1">
    <name type="scientific">Dichomitus squalens</name>
    <dbReference type="NCBI Taxonomy" id="114155"/>
    <lineage>
        <taxon>Eukaryota</taxon>
        <taxon>Fungi</taxon>
        <taxon>Dikarya</taxon>
        <taxon>Basidiomycota</taxon>
        <taxon>Agaricomycotina</taxon>
        <taxon>Agaricomycetes</taxon>
        <taxon>Polyporales</taxon>
        <taxon>Polyporaceae</taxon>
        <taxon>Dichomitus</taxon>
    </lineage>
</organism>
<protein>
    <submittedName>
        <fullName evidence="1">Uncharacterized protein</fullName>
    </submittedName>
</protein>
<accession>A0A4Q9MND7</accession>
<dbReference type="EMBL" id="ML143430">
    <property type="protein sequence ID" value="TBU27576.1"/>
    <property type="molecule type" value="Genomic_DNA"/>
</dbReference>
<dbReference type="OrthoDB" id="2404451at2759"/>
<name>A0A4Q9MND7_9APHY</name>
<dbReference type="PANTHER" id="PTHR46579">
    <property type="entry name" value="F5/8 TYPE C DOMAIN-CONTAINING PROTEIN-RELATED"/>
    <property type="match status" value="1"/>
</dbReference>
<dbReference type="PANTHER" id="PTHR46579:SF1">
    <property type="entry name" value="F5_8 TYPE C DOMAIN-CONTAINING PROTEIN"/>
    <property type="match status" value="1"/>
</dbReference>
<reference evidence="1" key="1">
    <citation type="submission" date="2019-01" db="EMBL/GenBank/DDBJ databases">
        <title>Draft genome sequences of three monokaryotic isolates of the white-rot basidiomycete fungus Dichomitus squalens.</title>
        <authorList>
            <consortium name="DOE Joint Genome Institute"/>
            <person name="Lopez S.C."/>
            <person name="Andreopoulos B."/>
            <person name="Pangilinan J."/>
            <person name="Lipzen A."/>
            <person name="Riley R."/>
            <person name="Ahrendt S."/>
            <person name="Ng V."/>
            <person name="Barry K."/>
            <person name="Daum C."/>
            <person name="Grigoriev I.V."/>
            <person name="Hilden K.S."/>
            <person name="Makela M.R."/>
            <person name="de Vries R.P."/>
        </authorList>
    </citation>
    <scope>NUCLEOTIDE SEQUENCE [LARGE SCALE GENOMIC DNA]</scope>
    <source>
        <strain evidence="1">OM18370.1</strain>
    </source>
</reference>
<dbReference type="AlphaFoldDB" id="A0A4Q9MND7"/>
<proteinExistence type="predicted"/>